<dbReference type="GO" id="GO:0005886">
    <property type="term" value="C:plasma membrane"/>
    <property type="evidence" value="ECO:0007669"/>
    <property type="project" value="UniProtKB-SubCell"/>
</dbReference>
<protein>
    <submittedName>
        <fullName evidence="9">ABC transporter ATP-binding protein</fullName>
    </submittedName>
</protein>
<evidence type="ECO:0000313" key="10">
    <source>
        <dbReference type="Proteomes" id="UP000324209"/>
    </source>
</evidence>
<evidence type="ECO:0000256" key="4">
    <source>
        <dbReference type="ARBA" id="ARBA00022475"/>
    </source>
</evidence>
<dbReference type="InterPro" id="IPR003439">
    <property type="entry name" value="ABC_transporter-like_ATP-bd"/>
</dbReference>
<keyword evidence="7" id="KW-0472">Membrane</keyword>
<dbReference type="SMART" id="SM00382">
    <property type="entry name" value="AAA"/>
    <property type="match status" value="1"/>
</dbReference>
<sequence length="339" mass="37173">MEDILLEVKNVKTSFFTHHGEIQAVRGASFQLKKGGVLGIVGESGSGKSVTALSIMGLIDEPGRIKEGEILFGGKDLAKLSQKELSDLRGNEIAMIFQDPMTSLNPVYTIKNQMVEVIRRHKKISKSKAVAQAVEMLRLVGIPEPENRINSYPHEFSGGMRQRVMIATALSCNPMLLIADEPTTALDVTIQAQILDLMNDLKDKINASIILITHDLGVIAEVCDHIVVMYGGTIMEQGTEDDIFYNPQNPYTVGLHKSVPKITQGEKERLIPIEGSPPDLLHPPEGCPFSSRCPHAMAVCLTDRPPAFVLSETHTSACWLLHEKAPQVEKYEKAGAVSE</sequence>
<dbReference type="Pfam" id="PF00005">
    <property type="entry name" value="ABC_tran"/>
    <property type="match status" value="1"/>
</dbReference>
<dbReference type="GO" id="GO:0016887">
    <property type="term" value="F:ATP hydrolysis activity"/>
    <property type="evidence" value="ECO:0007669"/>
    <property type="project" value="InterPro"/>
</dbReference>
<dbReference type="InterPro" id="IPR050388">
    <property type="entry name" value="ABC_Ni/Peptide_Import"/>
</dbReference>
<keyword evidence="6 9" id="KW-0067">ATP-binding</keyword>
<dbReference type="CDD" id="cd03257">
    <property type="entry name" value="ABC_NikE_OppD_transporters"/>
    <property type="match status" value="1"/>
</dbReference>
<dbReference type="Pfam" id="PF08352">
    <property type="entry name" value="oligo_HPY"/>
    <property type="match status" value="1"/>
</dbReference>
<dbReference type="OrthoDB" id="337094at2"/>
<dbReference type="NCBIfam" id="TIGR01727">
    <property type="entry name" value="oligo_HPY"/>
    <property type="match status" value="1"/>
</dbReference>
<feature type="domain" description="AAA+ ATPase" evidence="8">
    <location>
        <begin position="34"/>
        <end position="233"/>
    </location>
</feature>
<evidence type="ECO:0000313" key="9">
    <source>
        <dbReference type="EMBL" id="QEN08440.1"/>
    </source>
</evidence>
<keyword evidence="10" id="KW-1185">Reference proteome</keyword>
<dbReference type="PROSITE" id="PS00211">
    <property type="entry name" value="ABC_TRANSPORTER_1"/>
    <property type="match status" value="1"/>
</dbReference>
<evidence type="ECO:0000256" key="7">
    <source>
        <dbReference type="ARBA" id="ARBA00023136"/>
    </source>
</evidence>
<dbReference type="PANTHER" id="PTHR43297">
    <property type="entry name" value="OLIGOPEPTIDE TRANSPORT ATP-BINDING PROTEIN APPD"/>
    <property type="match status" value="1"/>
</dbReference>
<evidence type="ECO:0000259" key="8">
    <source>
        <dbReference type="SMART" id="SM00382"/>
    </source>
</evidence>
<keyword evidence="4" id="KW-1003">Cell membrane</keyword>
<dbReference type="Proteomes" id="UP000324209">
    <property type="component" value="Chromosome"/>
</dbReference>
<evidence type="ECO:0000256" key="1">
    <source>
        <dbReference type="ARBA" id="ARBA00004417"/>
    </source>
</evidence>
<gene>
    <name evidence="9" type="ORF">EXM22_10755</name>
</gene>
<evidence type="ECO:0000256" key="2">
    <source>
        <dbReference type="ARBA" id="ARBA00005417"/>
    </source>
</evidence>
<reference evidence="9 10" key="1">
    <citation type="submission" date="2019-02" db="EMBL/GenBank/DDBJ databases">
        <title>Complete Genome Sequence and Methylome Analysis of free living Spirochaetas.</title>
        <authorList>
            <person name="Fomenkov A."/>
            <person name="Dubinina G."/>
            <person name="Leshcheva N."/>
            <person name="Mikheeva N."/>
            <person name="Grabovich M."/>
            <person name="Vincze T."/>
            <person name="Roberts R.J."/>
        </authorList>
    </citation>
    <scope>NUCLEOTIDE SEQUENCE [LARGE SCALE GENOMIC DNA]</scope>
    <source>
        <strain evidence="9 10">K2</strain>
    </source>
</reference>
<evidence type="ECO:0000256" key="3">
    <source>
        <dbReference type="ARBA" id="ARBA00022448"/>
    </source>
</evidence>
<dbReference type="InterPro" id="IPR003593">
    <property type="entry name" value="AAA+_ATPase"/>
</dbReference>
<dbReference type="FunFam" id="3.40.50.300:FF:000016">
    <property type="entry name" value="Oligopeptide ABC transporter ATP-binding component"/>
    <property type="match status" value="1"/>
</dbReference>
<keyword evidence="5" id="KW-0547">Nucleotide-binding</keyword>
<dbReference type="GO" id="GO:0015833">
    <property type="term" value="P:peptide transport"/>
    <property type="evidence" value="ECO:0007669"/>
    <property type="project" value="InterPro"/>
</dbReference>
<dbReference type="EMBL" id="CP036150">
    <property type="protein sequence ID" value="QEN08440.1"/>
    <property type="molecule type" value="Genomic_DNA"/>
</dbReference>
<dbReference type="GO" id="GO:0005524">
    <property type="term" value="F:ATP binding"/>
    <property type="evidence" value="ECO:0007669"/>
    <property type="project" value="UniProtKB-KW"/>
</dbReference>
<dbReference type="RefSeq" id="WP_149486521.1">
    <property type="nucleotide sequence ID" value="NZ_CP036150.1"/>
</dbReference>
<comment type="subcellular location">
    <subcellularLocation>
        <location evidence="1">Cell inner membrane</location>
        <topology evidence="1">Peripheral membrane protein</topology>
    </subcellularLocation>
</comment>
<dbReference type="InterPro" id="IPR013563">
    <property type="entry name" value="Oligopep_ABC_C"/>
</dbReference>
<dbReference type="Gene3D" id="3.40.50.300">
    <property type="entry name" value="P-loop containing nucleotide triphosphate hydrolases"/>
    <property type="match status" value="1"/>
</dbReference>
<dbReference type="KEGG" id="ock:EXM22_10755"/>
<proteinExistence type="inferred from homology"/>
<dbReference type="InterPro" id="IPR027417">
    <property type="entry name" value="P-loop_NTPase"/>
</dbReference>
<dbReference type="InterPro" id="IPR017871">
    <property type="entry name" value="ABC_transporter-like_CS"/>
</dbReference>
<evidence type="ECO:0000256" key="5">
    <source>
        <dbReference type="ARBA" id="ARBA00022741"/>
    </source>
</evidence>
<evidence type="ECO:0000256" key="6">
    <source>
        <dbReference type="ARBA" id="ARBA00022840"/>
    </source>
</evidence>
<dbReference type="PANTHER" id="PTHR43297:SF2">
    <property type="entry name" value="DIPEPTIDE TRANSPORT ATP-BINDING PROTEIN DPPD"/>
    <property type="match status" value="1"/>
</dbReference>
<accession>A0A5C1QN88</accession>
<keyword evidence="3" id="KW-0813">Transport</keyword>
<dbReference type="AlphaFoldDB" id="A0A5C1QN88"/>
<organism evidence="9 10">
    <name type="scientific">Oceanispirochaeta crateris</name>
    <dbReference type="NCBI Taxonomy" id="2518645"/>
    <lineage>
        <taxon>Bacteria</taxon>
        <taxon>Pseudomonadati</taxon>
        <taxon>Spirochaetota</taxon>
        <taxon>Spirochaetia</taxon>
        <taxon>Spirochaetales</taxon>
        <taxon>Spirochaetaceae</taxon>
        <taxon>Oceanispirochaeta</taxon>
    </lineage>
</organism>
<dbReference type="SUPFAM" id="SSF52540">
    <property type="entry name" value="P-loop containing nucleoside triphosphate hydrolases"/>
    <property type="match status" value="1"/>
</dbReference>
<comment type="similarity">
    <text evidence="2">Belongs to the ABC transporter superfamily.</text>
</comment>
<name>A0A5C1QN88_9SPIO</name>